<organism evidence="4 5">
    <name type="scientific">Cavenderia fasciculata</name>
    <name type="common">Slime mold</name>
    <name type="synonym">Dictyostelium fasciculatum</name>
    <dbReference type="NCBI Taxonomy" id="261658"/>
    <lineage>
        <taxon>Eukaryota</taxon>
        <taxon>Amoebozoa</taxon>
        <taxon>Evosea</taxon>
        <taxon>Eumycetozoa</taxon>
        <taxon>Dictyostelia</taxon>
        <taxon>Acytosteliales</taxon>
        <taxon>Cavenderiaceae</taxon>
        <taxon>Cavenderia</taxon>
    </lineage>
</organism>
<dbReference type="Pfam" id="PF00378">
    <property type="entry name" value="ECH_1"/>
    <property type="match status" value="1"/>
</dbReference>
<dbReference type="GeneID" id="14868808"/>
<evidence type="ECO:0000313" key="5">
    <source>
        <dbReference type="Proteomes" id="UP000007797"/>
    </source>
</evidence>
<dbReference type="AlphaFoldDB" id="F4Q3C6"/>
<dbReference type="OrthoDB" id="2018133at2759"/>
<dbReference type="GO" id="GO:0005739">
    <property type="term" value="C:mitochondrion"/>
    <property type="evidence" value="ECO:0007669"/>
    <property type="project" value="TreeGrafter"/>
</dbReference>
<dbReference type="GO" id="GO:0006635">
    <property type="term" value="P:fatty acid beta-oxidation"/>
    <property type="evidence" value="ECO:0007669"/>
    <property type="project" value="TreeGrafter"/>
</dbReference>
<dbReference type="Gene3D" id="3.90.226.10">
    <property type="entry name" value="2-enoyl-CoA Hydratase, Chain A, domain 1"/>
    <property type="match status" value="1"/>
</dbReference>
<dbReference type="Gene3D" id="1.10.12.10">
    <property type="entry name" value="Lyase 2-enoyl-coa Hydratase, Chain A, domain 2"/>
    <property type="match status" value="1"/>
</dbReference>
<evidence type="ECO:0000256" key="2">
    <source>
        <dbReference type="ARBA" id="ARBA00023239"/>
    </source>
</evidence>
<dbReference type="InterPro" id="IPR018376">
    <property type="entry name" value="Enoyl-CoA_hyd/isom_CS"/>
</dbReference>
<dbReference type="SUPFAM" id="SSF52096">
    <property type="entry name" value="ClpP/crotonase"/>
    <property type="match status" value="1"/>
</dbReference>
<dbReference type="STRING" id="1054147.F4Q3C6"/>
<proteinExistence type="inferred from homology"/>
<name>F4Q3C6_CACFS</name>
<dbReference type="PROSITE" id="PS00166">
    <property type="entry name" value="ENOYL_COA_HYDRATASE"/>
    <property type="match status" value="1"/>
</dbReference>
<comment type="similarity">
    <text evidence="1 3">Belongs to the enoyl-CoA hydratase/isomerase family.</text>
</comment>
<reference evidence="5" key="1">
    <citation type="journal article" date="2011" name="Genome Res.">
        <title>Phylogeny-wide analysis of social amoeba genomes highlights ancient origins for complex intercellular communication.</title>
        <authorList>
            <person name="Heidel A.J."/>
            <person name="Lawal H.M."/>
            <person name="Felder M."/>
            <person name="Schilde C."/>
            <person name="Helps N.R."/>
            <person name="Tunggal B."/>
            <person name="Rivero F."/>
            <person name="John U."/>
            <person name="Schleicher M."/>
            <person name="Eichinger L."/>
            <person name="Platzer M."/>
            <person name="Noegel A.A."/>
            <person name="Schaap P."/>
            <person name="Gloeckner G."/>
        </authorList>
    </citation>
    <scope>NUCLEOTIDE SEQUENCE [LARGE SCALE GENOMIC DNA]</scope>
    <source>
        <strain evidence="5">SH3</strain>
    </source>
</reference>
<dbReference type="RefSeq" id="XP_004356120.1">
    <property type="nucleotide sequence ID" value="XM_004356067.1"/>
</dbReference>
<accession>F4Q3C6</accession>
<dbReference type="Proteomes" id="UP000007797">
    <property type="component" value="Unassembled WGS sequence"/>
</dbReference>
<dbReference type="EMBL" id="GL883021">
    <property type="protein sequence ID" value="EGG17636.1"/>
    <property type="molecule type" value="Genomic_DNA"/>
</dbReference>
<dbReference type="KEGG" id="dfa:DFA_08632"/>
<dbReference type="CDD" id="cd06558">
    <property type="entry name" value="crotonase-like"/>
    <property type="match status" value="1"/>
</dbReference>
<dbReference type="InterPro" id="IPR014748">
    <property type="entry name" value="Enoyl-CoA_hydra_C"/>
</dbReference>
<dbReference type="OMA" id="CEVAMIC"/>
<keyword evidence="2" id="KW-0456">Lyase</keyword>
<dbReference type="InterPro" id="IPR001753">
    <property type="entry name" value="Enoyl-CoA_hydra/iso"/>
</dbReference>
<dbReference type="PANTHER" id="PTHR11941:SF54">
    <property type="entry name" value="ENOYL-COA HYDRATASE, MITOCHONDRIAL"/>
    <property type="match status" value="1"/>
</dbReference>
<evidence type="ECO:0000313" key="4">
    <source>
        <dbReference type="EMBL" id="EGG17636.1"/>
    </source>
</evidence>
<keyword evidence="5" id="KW-1185">Reference proteome</keyword>
<evidence type="ECO:0000256" key="1">
    <source>
        <dbReference type="ARBA" id="ARBA00005254"/>
    </source>
</evidence>
<gene>
    <name evidence="4" type="ORF">DFA_08632</name>
</gene>
<dbReference type="GO" id="GO:0016836">
    <property type="term" value="F:hydro-lyase activity"/>
    <property type="evidence" value="ECO:0007669"/>
    <property type="project" value="UniProtKB-ARBA"/>
</dbReference>
<dbReference type="PANTHER" id="PTHR11941">
    <property type="entry name" value="ENOYL-COA HYDRATASE-RELATED"/>
    <property type="match status" value="1"/>
</dbReference>
<dbReference type="FunFam" id="1.10.12.10:FF:000001">
    <property type="entry name" value="Probable enoyl-CoA hydratase, mitochondrial"/>
    <property type="match status" value="1"/>
</dbReference>
<sequence length="297" mass="32574">MSRANNRIQILCDHLQTNNTSANFHQTTLDTPFIAYDKFEEIKVSIKDDVKVAILQFNRPKQMNTFSFKMANEMVTALKQLDTEKNVHCIIITGDDRSFSCGADLKELGEMDFKKMYPYGNAVDKIGQIATISKPVIGAVAGLALGGGCETALLCDIVIAGEKARFALPEIKIGTIPGAGGTQRLTRAVGKSKAMEMILTGRMITAQEALASGIASQVVPTDKVLETALKLATEIASLSNPISKLAKEAVDHAYESSLNEGLHLERKLFISTFKYPDRKEGMDAFKEKRKPNWSNEL</sequence>
<dbReference type="InterPro" id="IPR029045">
    <property type="entry name" value="ClpP/crotonase-like_dom_sf"/>
</dbReference>
<evidence type="ECO:0000256" key="3">
    <source>
        <dbReference type="RuleBase" id="RU003707"/>
    </source>
</evidence>
<dbReference type="FunFam" id="3.90.226.10:FF:000009">
    <property type="entry name" value="Carnitinyl-CoA dehydratase"/>
    <property type="match status" value="1"/>
</dbReference>
<protein>
    <submittedName>
        <fullName evidence="4">Enoyl-CoA hydratase</fullName>
    </submittedName>
</protein>